<sequence length="610" mass="68407">MAAYLPTGVGLAPNKPLQVFRADELLGTISGVTKDADEEDRGLIVTSSDLAKTYLHILSYVTPEHDEDAGEREHEPGRLLFRDTMQYSELKEIPKQEPITPVVSCILNSTRNHTQNTFRTASHTGGISGYDNEGLKKASKSPQELYEKAGSRNDELTEDERTLLLSRGDAVGKALAYPKSLTLAEKYEAMGWMKLDELHAAISKASGGAISQASDLMAKAKASVQSLNFDEVMLLAQEFVVHQMQHFGWQNFPGNSEACRLIADQEGIDAGLFHQVQAYLMNDPEMRKAGYARYLAAEENGETGLYVQMFEPYGFRKLPDCITAPRRTPSPPPPPRDPTPEPPTRDDSSGYFEPTRRDGVYPVTGQRHWPGFFRYDGGFYPLSSKNLFMRDLMRKNGTKKPLPAVALSDQYHALEADEQAAYEARAEAVRLAAWDQWEQGIWPQLSARDHMPEPDWERLDKLAQPLPREQGTPGPLAPEVNLKGRRKGLPRRDGTDLAGNPDWPSLVYSKPSGAYPLPPDRLLALDLKRTGETGYMIGGQDLEARYDALPPEWKAELATRSEVLRQAAWDVWDEGGWAKRRKYGPEKPNWERFDSLNVLPPWRKVKGNDE</sequence>
<organism evidence="2 3">
    <name type="scientific">Apiospora marii</name>
    <dbReference type="NCBI Taxonomy" id="335849"/>
    <lineage>
        <taxon>Eukaryota</taxon>
        <taxon>Fungi</taxon>
        <taxon>Dikarya</taxon>
        <taxon>Ascomycota</taxon>
        <taxon>Pezizomycotina</taxon>
        <taxon>Sordariomycetes</taxon>
        <taxon>Xylariomycetidae</taxon>
        <taxon>Amphisphaeriales</taxon>
        <taxon>Apiosporaceae</taxon>
        <taxon>Apiospora</taxon>
    </lineage>
</organism>
<accession>A0ABR1SUA8</accession>
<evidence type="ECO:0000313" key="2">
    <source>
        <dbReference type="EMBL" id="KAK8037807.1"/>
    </source>
</evidence>
<feature type="compositionally biased region" description="Pro residues" evidence="1">
    <location>
        <begin position="328"/>
        <end position="342"/>
    </location>
</feature>
<name>A0ABR1SUA8_9PEZI</name>
<evidence type="ECO:0000256" key="1">
    <source>
        <dbReference type="SAM" id="MobiDB-lite"/>
    </source>
</evidence>
<comment type="caution">
    <text evidence="2">The sequence shown here is derived from an EMBL/GenBank/DDBJ whole genome shotgun (WGS) entry which is preliminary data.</text>
</comment>
<feature type="compositionally biased region" description="Basic and acidic residues" evidence="1">
    <location>
        <begin position="343"/>
        <end position="359"/>
    </location>
</feature>
<feature type="region of interest" description="Disordered" evidence="1">
    <location>
        <begin position="117"/>
        <end position="138"/>
    </location>
</feature>
<gene>
    <name evidence="2" type="ORF">PG991_001153</name>
</gene>
<reference evidence="2 3" key="1">
    <citation type="submission" date="2023-01" db="EMBL/GenBank/DDBJ databases">
        <title>Analysis of 21 Apiospora genomes using comparative genomics revels a genus with tremendous synthesis potential of carbohydrate active enzymes and secondary metabolites.</title>
        <authorList>
            <person name="Sorensen T."/>
        </authorList>
    </citation>
    <scope>NUCLEOTIDE SEQUENCE [LARGE SCALE GENOMIC DNA]</scope>
    <source>
        <strain evidence="2 3">CBS 20057</strain>
    </source>
</reference>
<dbReference type="EMBL" id="JAQQWI010000002">
    <property type="protein sequence ID" value="KAK8037807.1"/>
    <property type="molecule type" value="Genomic_DNA"/>
</dbReference>
<proteinExistence type="predicted"/>
<dbReference type="Proteomes" id="UP001396898">
    <property type="component" value="Unassembled WGS sequence"/>
</dbReference>
<protein>
    <submittedName>
        <fullName evidence="2">Uncharacterized protein</fullName>
    </submittedName>
</protein>
<feature type="region of interest" description="Disordered" evidence="1">
    <location>
        <begin position="465"/>
        <end position="503"/>
    </location>
</feature>
<feature type="region of interest" description="Disordered" evidence="1">
    <location>
        <begin position="321"/>
        <end position="359"/>
    </location>
</feature>
<keyword evidence="3" id="KW-1185">Reference proteome</keyword>
<evidence type="ECO:0000313" key="3">
    <source>
        <dbReference type="Proteomes" id="UP001396898"/>
    </source>
</evidence>